<keyword evidence="1" id="KW-0472">Membrane</keyword>
<organism evidence="2 3">
    <name type="scientific">Stephania japonica</name>
    <dbReference type="NCBI Taxonomy" id="461633"/>
    <lineage>
        <taxon>Eukaryota</taxon>
        <taxon>Viridiplantae</taxon>
        <taxon>Streptophyta</taxon>
        <taxon>Embryophyta</taxon>
        <taxon>Tracheophyta</taxon>
        <taxon>Spermatophyta</taxon>
        <taxon>Magnoliopsida</taxon>
        <taxon>Ranunculales</taxon>
        <taxon>Menispermaceae</taxon>
        <taxon>Menispermoideae</taxon>
        <taxon>Cissampelideae</taxon>
        <taxon>Stephania</taxon>
    </lineage>
</organism>
<dbReference type="Proteomes" id="UP001417504">
    <property type="component" value="Unassembled WGS sequence"/>
</dbReference>
<feature type="transmembrane region" description="Helical" evidence="1">
    <location>
        <begin position="70"/>
        <end position="88"/>
    </location>
</feature>
<comment type="caution">
    <text evidence="2">The sequence shown here is derived from an EMBL/GenBank/DDBJ whole genome shotgun (WGS) entry which is preliminary data.</text>
</comment>
<sequence length="89" mass="9711">MATSWFGSSAAAPHMMTVTNTPAAELALTNLSYCAPSDVSKFAVRGQAGSRIGCRFVCSIDHIFSFEFKFSVLVGFLFVICFGFYICVY</sequence>
<keyword evidence="3" id="KW-1185">Reference proteome</keyword>
<protein>
    <submittedName>
        <fullName evidence="2">Uncharacterized protein</fullName>
    </submittedName>
</protein>
<gene>
    <name evidence="2" type="ORF">Sjap_021134</name>
</gene>
<proteinExistence type="predicted"/>
<keyword evidence="1" id="KW-0812">Transmembrane</keyword>
<name>A0AAP0F4R1_9MAGN</name>
<keyword evidence="1" id="KW-1133">Transmembrane helix</keyword>
<dbReference type="AlphaFoldDB" id="A0AAP0F4R1"/>
<dbReference type="Gene3D" id="2.40.40.20">
    <property type="match status" value="1"/>
</dbReference>
<accession>A0AAP0F4R1</accession>
<evidence type="ECO:0000256" key="1">
    <source>
        <dbReference type="SAM" id="Phobius"/>
    </source>
</evidence>
<reference evidence="2 3" key="1">
    <citation type="submission" date="2024-01" db="EMBL/GenBank/DDBJ databases">
        <title>Genome assemblies of Stephania.</title>
        <authorList>
            <person name="Yang L."/>
        </authorList>
    </citation>
    <scope>NUCLEOTIDE SEQUENCE [LARGE SCALE GENOMIC DNA]</scope>
    <source>
        <strain evidence="2">QJT</strain>
        <tissue evidence="2">Leaf</tissue>
    </source>
</reference>
<evidence type="ECO:0000313" key="2">
    <source>
        <dbReference type="EMBL" id="KAK9103880.1"/>
    </source>
</evidence>
<dbReference type="EMBL" id="JBBNAE010000008">
    <property type="protein sequence ID" value="KAK9103880.1"/>
    <property type="molecule type" value="Genomic_DNA"/>
</dbReference>
<evidence type="ECO:0000313" key="3">
    <source>
        <dbReference type="Proteomes" id="UP001417504"/>
    </source>
</evidence>